<dbReference type="AlphaFoldDB" id="A0A5C3KRI9"/>
<organism evidence="2 3">
    <name type="scientific">Coprinopsis marcescibilis</name>
    <name type="common">Agaric fungus</name>
    <name type="synonym">Psathyrella marcescibilis</name>
    <dbReference type="NCBI Taxonomy" id="230819"/>
    <lineage>
        <taxon>Eukaryota</taxon>
        <taxon>Fungi</taxon>
        <taxon>Dikarya</taxon>
        <taxon>Basidiomycota</taxon>
        <taxon>Agaricomycotina</taxon>
        <taxon>Agaricomycetes</taxon>
        <taxon>Agaricomycetidae</taxon>
        <taxon>Agaricales</taxon>
        <taxon>Agaricineae</taxon>
        <taxon>Psathyrellaceae</taxon>
        <taxon>Coprinopsis</taxon>
    </lineage>
</organism>
<protein>
    <recommendedName>
        <fullName evidence="1">Fungal-type protein kinase domain-containing protein</fullName>
    </recommendedName>
</protein>
<dbReference type="Proteomes" id="UP000307440">
    <property type="component" value="Unassembled WGS sequence"/>
</dbReference>
<keyword evidence="3" id="KW-1185">Reference proteome</keyword>
<evidence type="ECO:0000313" key="3">
    <source>
        <dbReference type="Proteomes" id="UP000307440"/>
    </source>
</evidence>
<dbReference type="PANTHER" id="PTHR38248:SF2">
    <property type="entry name" value="FUNK1 11"/>
    <property type="match status" value="1"/>
</dbReference>
<feature type="domain" description="Fungal-type protein kinase" evidence="1">
    <location>
        <begin position="337"/>
        <end position="684"/>
    </location>
</feature>
<reference evidence="2 3" key="1">
    <citation type="journal article" date="2019" name="Nat. Ecol. Evol.">
        <title>Megaphylogeny resolves global patterns of mushroom evolution.</title>
        <authorList>
            <person name="Varga T."/>
            <person name="Krizsan K."/>
            <person name="Foldi C."/>
            <person name="Dima B."/>
            <person name="Sanchez-Garcia M."/>
            <person name="Sanchez-Ramirez S."/>
            <person name="Szollosi G.J."/>
            <person name="Szarkandi J.G."/>
            <person name="Papp V."/>
            <person name="Albert L."/>
            <person name="Andreopoulos W."/>
            <person name="Angelini C."/>
            <person name="Antonin V."/>
            <person name="Barry K.W."/>
            <person name="Bougher N.L."/>
            <person name="Buchanan P."/>
            <person name="Buyck B."/>
            <person name="Bense V."/>
            <person name="Catcheside P."/>
            <person name="Chovatia M."/>
            <person name="Cooper J."/>
            <person name="Damon W."/>
            <person name="Desjardin D."/>
            <person name="Finy P."/>
            <person name="Geml J."/>
            <person name="Haridas S."/>
            <person name="Hughes K."/>
            <person name="Justo A."/>
            <person name="Karasinski D."/>
            <person name="Kautmanova I."/>
            <person name="Kiss B."/>
            <person name="Kocsube S."/>
            <person name="Kotiranta H."/>
            <person name="LaButti K.M."/>
            <person name="Lechner B.E."/>
            <person name="Liimatainen K."/>
            <person name="Lipzen A."/>
            <person name="Lukacs Z."/>
            <person name="Mihaltcheva S."/>
            <person name="Morgado L.N."/>
            <person name="Niskanen T."/>
            <person name="Noordeloos M.E."/>
            <person name="Ohm R.A."/>
            <person name="Ortiz-Santana B."/>
            <person name="Ovrebo C."/>
            <person name="Racz N."/>
            <person name="Riley R."/>
            <person name="Savchenko A."/>
            <person name="Shiryaev A."/>
            <person name="Soop K."/>
            <person name="Spirin V."/>
            <person name="Szebenyi C."/>
            <person name="Tomsovsky M."/>
            <person name="Tulloss R.E."/>
            <person name="Uehling J."/>
            <person name="Grigoriev I.V."/>
            <person name="Vagvolgyi C."/>
            <person name="Papp T."/>
            <person name="Martin F.M."/>
            <person name="Miettinen O."/>
            <person name="Hibbett D.S."/>
            <person name="Nagy L.G."/>
        </authorList>
    </citation>
    <scope>NUCLEOTIDE SEQUENCE [LARGE SCALE GENOMIC DNA]</scope>
    <source>
        <strain evidence="2 3">CBS 121175</strain>
    </source>
</reference>
<dbReference type="PANTHER" id="PTHR38248">
    <property type="entry name" value="FUNK1 6"/>
    <property type="match status" value="1"/>
</dbReference>
<evidence type="ECO:0000259" key="1">
    <source>
        <dbReference type="Pfam" id="PF17667"/>
    </source>
</evidence>
<dbReference type="STRING" id="230819.A0A5C3KRI9"/>
<sequence length="797" mass="90639">MDYLYIIPWPSTCQPSESSTLSVSNTTHPFVLSFYRSTMSVLEYPFPVAICDHATVDKVVATICSPPFIFEGLTHFMNRSDELEAASNYSAISEGTTCVSGPDIPKPEIASDIFAEEEEWNTDDEHVDMEPLSVGSTSMKSIFSAVQSHSGFLEQLMEHTSFMERHTDQHDCPCEFCQIEDGDPDMLFDDALDGTMGGYCLTEFEDIPDFINQLFPDQYLPVDVVHLTQRLVYHPEIYSLQTRRWKQYPVSREAIQHTKELHRFLNWIAAWILRMVQGLTHQVPPAHRAWHLQANVYDKHGLKLPEIAVVQPSDNTHWTAAHIKVVLPGKGESAACGACQLLSTQQSRHFYLCGQFNGDKVCILFYDDHRFARSQEFNAHQDPVQLVRLIAGFMFAPAELLGANSSLTRRVEETTDLSLNERTEVRTFIGGDTTGVKFEALRWLYSSPNYYGRGTRVIHARDARGMELVIKEIWEPFASAPTEPDIETEILWKIKGIAGVPQLHAERILKTSEDWGKANLKITDLKPKHKSSRPFHELCLRQVVLIPYAEPLLAYNSIPELISVLIDALYAHNDLLLSKECRILHRNVSVSSIMMFDPTKYGSKLPLQHNGIRNRCLEPWRAGMLTSFSHAIQLNIGYRGATDLNFLHGDYACLAVEVLFRGPRSSHQKRHDLESFFWVLICICIGHVDPAYPRLGGTRNSDRLLKKLSLLPEDRKDSSKVGIRKWTRVGNEHTFKTKLLPHFLPQFHGLRDLACRLRSLFFGDHKDIHAFLASRKGVQHREVIACFEDAATLLQAQ</sequence>
<dbReference type="Pfam" id="PF17667">
    <property type="entry name" value="Pkinase_fungal"/>
    <property type="match status" value="1"/>
</dbReference>
<accession>A0A5C3KRI9</accession>
<dbReference type="OrthoDB" id="5584477at2759"/>
<dbReference type="EMBL" id="ML210223">
    <property type="protein sequence ID" value="TFK23229.1"/>
    <property type="molecule type" value="Genomic_DNA"/>
</dbReference>
<gene>
    <name evidence="2" type="ORF">FA15DRAFT_695228</name>
</gene>
<name>A0A5C3KRI9_COPMA</name>
<dbReference type="InterPro" id="IPR040976">
    <property type="entry name" value="Pkinase_fungal"/>
</dbReference>
<evidence type="ECO:0000313" key="2">
    <source>
        <dbReference type="EMBL" id="TFK23229.1"/>
    </source>
</evidence>
<proteinExistence type="predicted"/>